<keyword evidence="2" id="KW-1185">Reference proteome</keyword>
<name>A0ACC2XKK2_9TREE</name>
<gene>
    <name evidence="1" type="ORF">QFC22_000973</name>
</gene>
<comment type="caution">
    <text evidence="1">The sequence shown here is derived from an EMBL/GenBank/DDBJ whole genome shotgun (WGS) entry which is preliminary data.</text>
</comment>
<evidence type="ECO:0000313" key="1">
    <source>
        <dbReference type="EMBL" id="KAJ9124176.1"/>
    </source>
</evidence>
<accession>A0ACC2XKK2</accession>
<protein>
    <submittedName>
        <fullName evidence="1">Uncharacterized protein</fullName>
    </submittedName>
</protein>
<evidence type="ECO:0000313" key="2">
    <source>
        <dbReference type="Proteomes" id="UP001243375"/>
    </source>
</evidence>
<proteinExistence type="predicted"/>
<dbReference type="EMBL" id="JASBWU010000002">
    <property type="protein sequence ID" value="KAJ9124176.1"/>
    <property type="molecule type" value="Genomic_DNA"/>
</dbReference>
<sequence length="394" mass="44568">MLTIGFGDFAPSTVAGKILVLPFAIVTISQLANEVSIIVQYFSGKQNERRAVWRRRYETTFRQEAETRNPNATLAEEIRLIDEIARREELITQVWDLIWSLSSLTIFWVCGAAVFQASMILNEEQTSDIHIAAETVTGLLSTYSNHHVTLRERERTNMTESAAFTAHRDFVAQHHRSYESLLESRRNQCNRGKRQSGGGIEDTDSVSQATFDEQAALVEAVLEHALRLEAIARRLLIETLPRNSMARTILLADREVQLRDVEAAGGDVQKVIDLAMISDRLIEEENQTDVNSPSASTNDNLDAIRRYREAFAGLVTTGARLQKLEGEERLIFERRRPSKTLTEASSRNAEEGSGTSEVQRPESRHGFTFGEKFNRQKRLLRAVFEGEKEVPHLP</sequence>
<dbReference type="Proteomes" id="UP001243375">
    <property type="component" value="Unassembled WGS sequence"/>
</dbReference>
<organism evidence="1 2">
    <name type="scientific">Naganishia vaughanmartiniae</name>
    <dbReference type="NCBI Taxonomy" id="1424756"/>
    <lineage>
        <taxon>Eukaryota</taxon>
        <taxon>Fungi</taxon>
        <taxon>Dikarya</taxon>
        <taxon>Basidiomycota</taxon>
        <taxon>Agaricomycotina</taxon>
        <taxon>Tremellomycetes</taxon>
        <taxon>Filobasidiales</taxon>
        <taxon>Filobasidiaceae</taxon>
        <taxon>Naganishia</taxon>
    </lineage>
</organism>
<reference evidence="1" key="1">
    <citation type="submission" date="2023-04" db="EMBL/GenBank/DDBJ databases">
        <title>Draft Genome sequencing of Naganishia species isolated from polar environments using Oxford Nanopore Technology.</title>
        <authorList>
            <person name="Leo P."/>
            <person name="Venkateswaran K."/>
        </authorList>
    </citation>
    <scope>NUCLEOTIDE SEQUENCE</scope>
    <source>
        <strain evidence="1">MNA-CCFEE 5425</strain>
    </source>
</reference>